<dbReference type="Proteomes" id="UP001059617">
    <property type="component" value="Chromosome"/>
</dbReference>
<evidence type="ECO:0000313" key="2">
    <source>
        <dbReference type="Proteomes" id="UP001059617"/>
    </source>
</evidence>
<gene>
    <name evidence="1" type="ORF">Dfulv_14815</name>
</gene>
<sequence length="104" mass="10795">MQVTVWYFAGCPNWRTAGQRLRQAMDEVGRADVPIAFVPVETDAEAAALGFAGSPTFTVDGADLFDTAAAAGTLACRIYSTPAGLAGVPEVSDLVAALTRKMAS</sequence>
<accession>A0ABY5W5W0</accession>
<reference evidence="1" key="2">
    <citation type="submission" date="2022-09" db="EMBL/GenBank/DDBJ databases">
        <title>Biosynthetic gene clusters of Dactylosporangioum fulvum.</title>
        <authorList>
            <person name="Caradec T."/>
        </authorList>
    </citation>
    <scope>NUCLEOTIDE SEQUENCE</scope>
    <source>
        <strain evidence="1">NRRL B-16292</strain>
    </source>
</reference>
<name>A0ABY5W5W0_9ACTN</name>
<organism evidence="1 2">
    <name type="scientific">Dactylosporangium fulvum</name>
    <dbReference type="NCBI Taxonomy" id="53359"/>
    <lineage>
        <taxon>Bacteria</taxon>
        <taxon>Bacillati</taxon>
        <taxon>Actinomycetota</taxon>
        <taxon>Actinomycetes</taxon>
        <taxon>Micromonosporales</taxon>
        <taxon>Micromonosporaceae</taxon>
        <taxon>Dactylosporangium</taxon>
    </lineage>
</organism>
<keyword evidence="2" id="KW-1185">Reference proteome</keyword>
<evidence type="ECO:0000313" key="1">
    <source>
        <dbReference type="EMBL" id="UWP85433.1"/>
    </source>
</evidence>
<dbReference type="EMBL" id="CP073720">
    <property type="protein sequence ID" value="UWP85433.1"/>
    <property type="molecule type" value="Genomic_DNA"/>
</dbReference>
<reference evidence="1" key="1">
    <citation type="submission" date="2021-04" db="EMBL/GenBank/DDBJ databases">
        <authorList>
            <person name="Hartkoorn R.C."/>
            <person name="Beaudoing E."/>
            <person name="Hot D."/>
        </authorList>
    </citation>
    <scope>NUCLEOTIDE SEQUENCE</scope>
    <source>
        <strain evidence="1">NRRL B-16292</strain>
    </source>
</reference>
<dbReference type="RefSeq" id="WP_259863548.1">
    <property type="nucleotide sequence ID" value="NZ_CP073720.1"/>
</dbReference>
<proteinExistence type="predicted"/>
<protein>
    <submittedName>
        <fullName evidence="1">Thioredoxin family protein</fullName>
    </submittedName>
</protein>